<reference evidence="2 3" key="1">
    <citation type="submission" date="2014-11" db="EMBL/GenBank/DDBJ databases">
        <authorList>
            <person name="Wibberg Daniel"/>
        </authorList>
    </citation>
    <scope>NUCLEOTIDE SEQUENCE [LARGE SCALE GENOMIC DNA]</scope>
    <source>
        <strain evidence="2">Rhizoctonia solani AG1-IB 7/3/14</strain>
    </source>
</reference>
<evidence type="ECO:0000256" key="1">
    <source>
        <dbReference type="SAM" id="MobiDB-lite"/>
    </source>
</evidence>
<feature type="compositionally biased region" description="Basic and acidic residues" evidence="1">
    <location>
        <begin position="123"/>
        <end position="149"/>
    </location>
</feature>
<sequence>MFFKLFTRQVRPSKLPVRQLRLPQVVAAHERHHSMIFMQTMTSQVLYAQTEDGHTPAWKEHRPDTTKGIWGSFVAGLSTIIAWALSTITRRNSLHSFGDEETTPRPQTSNMGEDLIRRALEETGTKRVRFDEEKHEEVHPDQIQRHESLVELSPRSVGSADWTAAARGAHSSSRIEVLRPPTAH</sequence>
<evidence type="ECO:0000313" key="2">
    <source>
        <dbReference type="EMBL" id="CEL59907.1"/>
    </source>
</evidence>
<name>A0A0B7FUP2_THACB</name>
<proteinExistence type="predicted"/>
<organism evidence="2 3">
    <name type="scientific">Thanatephorus cucumeris (strain AG1-IB / isolate 7/3/14)</name>
    <name type="common">Lettuce bottom rot fungus</name>
    <name type="synonym">Rhizoctonia solani</name>
    <dbReference type="NCBI Taxonomy" id="1108050"/>
    <lineage>
        <taxon>Eukaryota</taxon>
        <taxon>Fungi</taxon>
        <taxon>Dikarya</taxon>
        <taxon>Basidiomycota</taxon>
        <taxon>Agaricomycotina</taxon>
        <taxon>Agaricomycetes</taxon>
        <taxon>Cantharellales</taxon>
        <taxon>Ceratobasidiaceae</taxon>
        <taxon>Rhizoctonia</taxon>
        <taxon>Rhizoctonia solani AG-1</taxon>
    </lineage>
</organism>
<dbReference type="EMBL" id="LN679139">
    <property type="protein sequence ID" value="CEL59907.1"/>
    <property type="molecule type" value="Genomic_DNA"/>
</dbReference>
<evidence type="ECO:0000313" key="3">
    <source>
        <dbReference type="Proteomes" id="UP000059188"/>
    </source>
</evidence>
<accession>A0A0B7FUP2</accession>
<keyword evidence="3" id="KW-1185">Reference proteome</keyword>
<dbReference type="Proteomes" id="UP000059188">
    <property type="component" value="Unassembled WGS sequence"/>
</dbReference>
<gene>
    <name evidence="2" type="ORF">RSOLAG1IB_09191</name>
</gene>
<dbReference type="OrthoDB" id="10517258at2759"/>
<feature type="region of interest" description="Disordered" evidence="1">
    <location>
        <begin position="123"/>
        <end position="184"/>
    </location>
</feature>
<protein>
    <submittedName>
        <fullName evidence="2">Uncharacterized protein</fullName>
    </submittedName>
</protein>
<dbReference type="AlphaFoldDB" id="A0A0B7FUP2"/>